<keyword evidence="2" id="KW-0436">Ligase</keyword>
<dbReference type="OrthoDB" id="10264738at2759"/>
<dbReference type="PANTHER" id="PTHR12835:SF5">
    <property type="entry name" value="BIOTIN--PROTEIN LIGASE"/>
    <property type="match status" value="1"/>
</dbReference>
<feature type="domain" description="BPL/LPL catalytic" evidence="3">
    <location>
        <begin position="1"/>
        <end position="183"/>
    </location>
</feature>
<dbReference type="PROSITE" id="PS51733">
    <property type="entry name" value="BPL_LPL_CATALYTIC"/>
    <property type="match status" value="1"/>
</dbReference>
<sequence length="224" mass="24826">EIDSTQSFVEREHESFNQEKLTAVSADFQSKGRGTGGRSWHATKAQSVMVSFFFRFPSEQTNDFVNTNAPNVTKVLAVAAVDTLHWATDGAQNFGIKWPNDVVVEGCKIGGILARAVPFRGRLDGIIVGIGININTSRADLDAIARPVWPATSLLALSGREFDVAAIRRRLLGAFALELKRFFIDGFAGLRDRVNRLDVLLGSEVWFRVHESEEPFRCVFEGIQ</sequence>
<evidence type="ECO:0000259" key="3">
    <source>
        <dbReference type="PROSITE" id="PS51733"/>
    </source>
</evidence>
<keyword evidence="5" id="KW-1185">Reference proteome</keyword>
<dbReference type="SUPFAM" id="SSF55681">
    <property type="entry name" value="Class II aaRS and biotin synthetases"/>
    <property type="match status" value="1"/>
</dbReference>
<evidence type="ECO:0000256" key="2">
    <source>
        <dbReference type="ARBA" id="ARBA00022598"/>
    </source>
</evidence>
<feature type="non-terminal residue" evidence="4">
    <location>
        <position position="1"/>
    </location>
</feature>
<dbReference type="Proteomes" id="UP000649617">
    <property type="component" value="Unassembled WGS sequence"/>
</dbReference>
<feature type="non-terminal residue" evidence="4">
    <location>
        <position position="224"/>
    </location>
</feature>
<gene>
    <name evidence="4" type="primary">birA</name>
    <name evidence="4" type="ORF">SPIL2461_LOCUS21574</name>
</gene>
<dbReference type="AlphaFoldDB" id="A0A812XSN8"/>
<dbReference type="InterPro" id="IPR004143">
    <property type="entry name" value="BPL_LPL_catalytic"/>
</dbReference>
<dbReference type="Pfam" id="PF03099">
    <property type="entry name" value="BPL_LplA_LipB"/>
    <property type="match status" value="1"/>
</dbReference>
<organism evidence="4 5">
    <name type="scientific">Symbiodinium pilosum</name>
    <name type="common">Dinoflagellate</name>
    <dbReference type="NCBI Taxonomy" id="2952"/>
    <lineage>
        <taxon>Eukaryota</taxon>
        <taxon>Sar</taxon>
        <taxon>Alveolata</taxon>
        <taxon>Dinophyceae</taxon>
        <taxon>Suessiales</taxon>
        <taxon>Symbiodiniaceae</taxon>
        <taxon>Symbiodinium</taxon>
    </lineage>
</organism>
<evidence type="ECO:0000256" key="1">
    <source>
        <dbReference type="ARBA" id="ARBA00009934"/>
    </source>
</evidence>
<accession>A0A812XSN8</accession>
<evidence type="ECO:0000313" key="5">
    <source>
        <dbReference type="Proteomes" id="UP000649617"/>
    </source>
</evidence>
<dbReference type="GO" id="GO:0004077">
    <property type="term" value="F:biotin--[biotin carboxyl-carrier protein] ligase activity"/>
    <property type="evidence" value="ECO:0007669"/>
    <property type="project" value="InterPro"/>
</dbReference>
<dbReference type="Gene3D" id="3.30.930.10">
    <property type="entry name" value="Bira Bifunctional Protein, Domain 2"/>
    <property type="match status" value="1"/>
</dbReference>
<evidence type="ECO:0000313" key="4">
    <source>
        <dbReference type="EMBL" id="CAE7746941.1"/>
    </source>
</evidence>
<protein>
    <submittedName>
        <fullName evidence="4">BirA protein</fullName>
    </submittedName>
</protein>
<comment type="caution">
    <text evidence="4">The sequence shown here is derived from an EMBL/GenBank/DDBJ whole genome shotgun (WGS) entry which is preliminary data.</text>
</comment>
<reference evidence="4" key="1">
    <citation type="submission" date="2021-02" db="EMBL/GenBank/DDBJ databases">
        <authorList>
            <person name="Dougan E. K."/>
            <person name="Rhodes N."/>
            <person name="Thang M."/>
            <person name="Chan C."/>
        </authorList>
    </citation>
    <scope>NUCLEOTIDE SEQUENCE</scope>
</reference>
<dbReference type="NCBIfam" id="TIGR00121">
    <property type="entry name" value="birA_ligase"/>
    <property type="match status" value="1"/>
</dbReference>
<dbReference type="GO" id="GO:0005737">
    <property type="term" value="C:cytoplasm"/>
    <property type="evidence" value="ECO:0007669"/>
    <property type="project" value="TreeGrafter"/>
</dbReference>
<proteinExistence type="inferred from homology"/>
<comment type="similarity">
    <text evidence="1">Belongs to the biotin--protein ligase family.</text>
</comment>
<dbReference type="InterPro" id="IPR004408">
    <property type="entry name" value="Biotin_CoA_COase_ligase"/>
</dbReference>
<dbReference type="EMBL" id="CAJNIZ010046381">
    <property type="protein sequence ID" value="CAE7746941.1"/>
    <property type="molecule type" value="Genomic_DNA"/>
</dbReference>
<dbReference type="PANTHER" id="PTHR12835">
    <property type="entry name" value="BIOTIN PROTEIN LIGASE"/>
    <property type="match status" value="1"/>
</dbReference>
<name>A0A812XSN8_SYMPI</name>
<dbReference type="InterPro" id="IPR045864">
    <property type="entry name" value="aa-tRNA-synth_II/BPL/LPL"/>
</dbReference>